<dbReference type="PANTHER" id="PTHR11477">
    <property type="entry name" value="TRANSCRIPTION FACTOR S-II ZINC FINGER DOMAIN-CONTAINING PROTEIN"/>
    <property type="match status" value="1"/>
</dbReference>
<dbReference type="PROSITE" id="PS01359">
    <property type="entry name" value="ZF_PHD_1"/>
    <property type="match status" value="1"/>
</dbReference>
<dbReference type="SMART" id="SM00249">
    <property type="entry name" value="PHD"/>
    <property type="match status" value="1"/>
</dbReference>
<feature type="compositionally biased region" description="Polar residues" evidence="8">
    <location>
        <begin position="679"/>
        <end position="689"/>
    </location>
</feature>
<dbReference type="InterPro" id="IPR011011">
    <property type="entry name" value="Znf_FYVE_PHD"/>
</dbReference>
<keyword evidence="12" id="KW-1185">Reference proteome</keyword>
<comment type="function">
    <text evidence="1">Negative regulator of transcription elongation.</text>
</comment>
<dbReference type="CDD" id="cd21538">
    <property type="entry name" value="SPOC_TFIIS"/>
    <property type="match status" value="1"/>
</dbReference>
<dbReference type="PROSITE" id="PS51321">
    <property type="entry name" value="TFIIS_CENTRAL"/>
    <property type="match status" value="1"/>
</dbReference>
<dbReference type="PROSITE" id="PS50016">
    <property type="entry name" value="ZF_PHD_2"/>
    <property type="match status" value="1"/>
</dbReference>
<feature type="compositionally biased region" description="Basic and acidic residues" evidence="8">
    <location>
        <begin position="220"/>
        <end position="230"/>
    </location>
</feature>
<feature type="compositionally biased region" description="Basic and acidic residues" evidence="8">
    <location>
        <begin position="196"/>
        <end position="210"/>
    </location>
</feature>
<dbReference type="AlphaFoldDB" id="A0AAI8YWN1"/>
<dbReference type="InterPro" id="IPR001965">
    <property type="entry name" value="Znf_PHD"/>
</dbReference>
<dbReference type="InterPro" id="IPR055499">
    <property type="entry name" value="DUF7071"/>
</dbReference>
<dbReference type="SUPFAM" id="SSF46942">
    <property type="entry name" value="Elongation factor TFIIS domain 2"/>
    <property type="match status" value="1"/>
</dbReference>
<reference evidence="11" key="1">
    <citation type="submission" date="2023-11" db="EMBL/GenBank/DDBJ databases">
        <authorList>
            <person name="Alioto T."/>
            <person name="Alioto T."/>
            <person name="Gomez Garrido J."/>
        </authorList>
    </citation>
    <scope>NUCLEOTIDE SEQUENCE</scope>
</reference>
<dbReference type="InterPro" id="IPR019786">
    <property type="entry name" value="Zinc_finger_PHD-type_CS"/>
</dbReference>
<feature type="compositionally biased region" description="Low complexity" evidence="8">
    <location>
        <begin position="17"/>
        <end position="37"/>
    </location>
</feature>
<dbReference type="GO" id="GO:0001139">
    <property type="term" value="F:RNA polymerase II complex recruiting activity"/>
    <property type="evidence" value="ECO:0007669"/>
    <property type="project" value="TreeGrafter"/>
</dbReference>
<dbReference type="GO" id="GO:0005634">
    <property type="term" value="C:nucleus"/>
    <property type="evidence" value="ECO:0007669"/>
    <property type="project" value="TreeGrafter"/>
</dbReference>
<comment type="similarity">
    <text evidence="2">Belongs to the BYE1 family.</text>
</comment>
<dbReference type="Pfam" id="PF07744">
    <property type="entry name" value="SPOC"/>
    <property type="match status" value="1"/>
</dbReference>
<keyword evidence="6" id="KW-0862">Zinc</keyword>
<dbReference type="GO" id="GO:0031564">
    <property type="term" value="P:transcription antitermination"/>
    <property type="evidence" value="ECO:0007669"/>
    <property type="project" value="TreeGrafter"/>
</dbReference>
<dbReference type="GO" id="GO:0031440">
    <property type="term" value="P:regulation of mRNA 3'-end processing"/>
    <property type="evidence" value="ECO:0007669"/>
    <property type="project" value="TreeGrafter"/>
</dbReference>
<evidence type="ECO:0000256" key="6">
    <source>
        <dbReference type="ARBA" id="ARBA00022833"/>
    </source>
</evidence>
<dbReference type="InterPro" id="IPR036575">
    <property type="entry name" value="TFIIS_cen_dom_sf"/>
</dbReference>
<feature type="region of interest" description="Disordered" evidence="8">
    <location>
        <begin position="1"/>
        <end position="77"/>
    </location>
</feature>
<feature type="compositionally biased region" description="Basic and acidic residues" evidence="8">
    <location>
        <begin position="495"/>
        <end position="505"/>
    </location>
</feature>
<dbReference type="InterPro" id="IPR012921">
    <property type="entry name" value="SPOC_C"/>
</dbReference>
<dbReference type="GO" id="GO:0006368">
    <property type="term" value="P:transcription elongation by RNA polymerase II"/>
    <property type="evidence" value="ECO:0007669"/>
    <property type="project" value="TreeGrafter"/>
</dbReference>
<organism evidence="11 12">
    <name type="scientific">Lecanosticta acicola</name>
    <dbReference type="NCBI Taxonomy" id="111012"/>
    <lineage>
        <taxon>Eukaryota</taxon>
        <taxon>Fungi</taxon>
        <taxon>Dikarya</taxon>
        <taxon>Ascomycota</taxon>
        <taxon>Pezizomycotina</taxon>
        <taxon>Dothideomycetes</taxon>
        <taxon>Dothideomycetidae</taxon>
        <taxon>Mycosphaerellales</taxon>
        <taxon>Mycosphaerellaceae</taxon>
        <taxon>Lecanosticta</taxon>
    </lineage>
</organism>
<dbReference type="PANTHER" id="PTHR11477:SF11">
    <property type="entry name" value="TRANSCRIPTION FACTOR BYE1"/>
    <property type="match status" value="1"/>
</dbReference>
<dbReference type="Pfam" id="PF23257">
    <property type="entry name" value="DUF7071"/>
    <property type="match status" value="1"/>
</dbReference>
<feature type="compositionally biased region" description="Basic and acidic residues" evidence="8">
    <location>
        <begin position="154"/>
        <end position="169"/>
    </location>
</feature>
<dbReference type="InterPro" id="IPR013083">
    <property type="entry name" value="Znf_RING/FYVE/PHD"/>
</dbReference>
<feature type="domain" description="TFIIS central" evidence="10">
    <location>
        <begin position="263"/>
        <end position="388"/>
    </location>
</feature>
<evidence type="ECO:0000259" key="9">
    <source>
        <dbReference type="PROSITE" id="PS50016"/>
    </source>
</evidence>
<evidence type="ECO:0000256" key="4">
    <source>
        <dbReference type="ARBA" id="ARBA00022723"/>
    </source>
</evidence>
<dbReference type="InterPro" id="IPR019787">
    <property type="entry name" value="Znf_PHD-finger"/>
</dbReference>
<dbReference type="InterPro" id="IPR003618">
    <property type="entry name" value="TFIIS_cen_dom"/>
</dbReference>
<evidence type="ECO:0000259" key="10">
    <source>
        <dbReference type="PROSITE" id="PS51321"/>
    </source>
</evidence>
<gene>
    <name evidence="11" type="ORF">LECACI_7A003357</name>
</gene>
<feature type="region of interest" description="Disordered" evidence="8">
    <location>
        <begin position="139"/>
        <end position="247"/>
    </location>
</feature>
<dbReference type="EMBL" id="CAVMBE010000016">
    <property type="protein sequence ID" value="CAK3956501.1"/>
    <property type="molecule type" value="Genomic_DNA"/>
</dbReference>
<dbReference type="Gene3D" id="1.10.472.30">
    <property type="entry name" value="Transcription elongation factor S-II, central domain"/>
    <property type="match status" value="1"/>
</dbReference>
<evidence type="ECO:0000313" key="12">
    <source>
        <dbReference type="Proteomes" id="UP001296104"/>
    </source>
</evidence>
<protein>
    <recommendedName>
        <fullName evidence="3">Transcription factor BYE1</fullName>
    </recommendedName>
</protein>
<feature type="compositionally biased region" description="Low complexity" evidence="8">
    <location>
        <begin position="237"/>
        <end position="246"/>
    </location>
</feature>
<dbReference type="GO" id="GO:0006362">
    <property type="term" value="P:transcription elongation by RNA polymerase I"/>
    <property type="evidence" value="ECO:0007669"/>
    <property type="project" value="TreeGrafter"/>
</dbReference>
<evidence type="ECO:0000313" key="11">
    <source>
        <dbReference type="EMBL" id="CAK3956501.1"/>
    </source>
</evidence>
<dbReference type="Proteomes" id="UP001296104">
    <property type="component" value="Unassembled WGS sequence"/>
</dbReference>
<feature type="domain" description="PHD-type" evidence="9">
    <location>
        <begin position="65"/>
        <end position="117"/>
    </location>
</feature>
<dbReference type="Gene3D" id="3.30.40.10">
    <property type="entry name" value="Zinc/RING finger domain, C3HC4 (zinc finger)"/>
    <property type="match status" value="1"/>
</dbReference>
<sequence length="826" mass="90603">MADEPRRSGRATKGQHKNASSSPAPNPKPTKAAVKSKPAAEKPKAKSKSKSKEPEPQSDEDEDGDIRCICGDTDPEDKRTFIGCDACTVWQHSVCMGVPENDADVPDHYFCEECRPEEHAETVQALENGEKIWETRNRIYQNEKKMSKNRKSKSRGDNGKPGWLKKDNFVKPAEPEAEATEDPAPAKEQTPPATNGEKETAGNKRKREDTKEEEEQPAAAEEKPARSGRQDKKRKSAAASESKAAALQDTDTALVKIENLPKDRQSVAQALNKIITADLKQRVSSGVQFPSRGTPEQFGEHHAARIEYAMHMNHTSGSPAYKQQFMALNANLKKNKILIERLMDGSLTADELSIMPSSDMASEEQQRERAAMKEALDRQAIAVQEEGPKYKQDHKGFHLIEDGAHTDGAAEAQPAAARSSVSRAQAGSPANQAPLIIDTSKQTDAAQDRRPSSQQFDMNNIWAKTAQSPTNTAGPRPAAPPVRRPSSAQTAHNNGAKDDPDIDRMLEDDDGSYSPTAGIGTDAVVWRGKLIQGQREEESPTVNARFVAGRDLASTVSWQDLLPSKLSIDGRLAVAKAEEYLCGLRWSHTSDVAVLALTPYDNAEAFNSLFDYFKSRERYAVVEKDKPSMVKDLYIIPLDNETKFPEHVEMLEHCTIKKPIEDRMLLATMVVARAPNSPPQDGTPSQQPPANGHLPPHVRNSIGGPAGSPLNTQNATFPLPQAGYGAPPSQGSIPPNPYSPQLPQQQVVYPIPGLTQPQGLQPHPNPEVTQILGNLQYTPSAQRILNEAQTVTTEQLNNLKLILEEDIVARTDFNHLTNKLFAQRSS</sequence>
<dbReference type="Pfam" id="PF07500">
    <property type="entry name" value="TFIIS_M"/>
    <property type="match status" value="1"/>
</dbReference>
<feature type="compositionally biased region" description="Basic and acidic residues" evidence="8">
    <location>
        <begin position="38"/>
        <end position="55"/>
    </location>
</feature>
<evidence type="ECO:0000256" key="1">
    <source>
        <dbReference type="ARBA" id="ARBA00002311"/>
    </source>
</evidence>
<comment type="caution">
    <text evidence="11">The sequence shown here is derived from an EMBL/GenBank/DDBJ whole genome shotgun (WGS) entry which is preliminary data.</text>
</comment>
<dbReference type="GO" id="GO:0008270">
    <property type="term" value="F:zinc ion binding"/>
    <property type="evidence" value="ECO:0007669"/>
    <property type="project" value="UniProtKB-KW"/>
</dbReference>
<keyword evidence="4" id="KW-0479">Metal-binding</keyword>
<feature type="compositionally biased region" description="Low complexity" evidence="8">
    <location>
        <begin position="409"/>
        <end position="428"/>
    </location>
</feature>
<evidence type="ECO:0000256" key="3">
    <source>
        <dbReference type="ARBA" id="ARBA00021616"/>
    </source>
</evidence>
<dbReference type="GO" id="GO:0000977">
    <property type="term" value="F:RNA polymerase II transcription regulatory region sequence-specific DNA binding"/>
    <property type="evidence" value="ECO:0007669"/>
    <property type="project" value="TreeGrafter"/>
</dbReference>
<name>A0AAI8YWN1_9PEZI</name>
<dbReference type="Pfam" id="PF20826">
    <property type="entry name" value="PHD_5"/>
    <property type="match status" value="1"/>
</dbReference>
<feature type="region of interest" description="Disordered" evidence="8">
    <location>
        <begin position="408"/>
        <end position="517"/>
    </location>
</feature>
<keyword evidence="5 7" id="KW-0863">Zinc-finger</keyword>
<evidence type="ECO:0000256" key="5">
    <source>
        <dbReference type="ARBA" id="ARBA00022771"/>
    </source>
</evidence>
<evidence type="ECO:0000256" key="8">
    <source>
        <dbReference type="SAM" id="MobiDB-lite"/>
    </source>
</evidence>
<feature type="region of interest" description="Disordered" evidence="8">
    <location>
        <begin position="674"/>
        <end position="743"/>
    </location>
</feature>
<accession>A0AAI8YWN1</accession>
<proteinExistence type="inferred from homology"/>
<dbReference type="SUPFAM" id="SSF57903">
    <property type="entry name" value="FYVE/PHD zinc finger"/>
    <property type="match status" value="1"/>
</dbReference>
<evidence type="ECO:0000256" key="7">
    <source>
        <dbReference type="PROSITE-ProRule" id="PRU00146"/>
    </source>
</evidence>
<evidence type="ECO:0000256" key="2">
    <source>
        <dbReference type="ARBA" id="ARBA00011050"/>
    </source>
</evidence>